<gene>
    <name evidence="5" type="ORF">Metus_0074</name>
</gene>
<dbReference type="AlphaFoldDB" id="A0A3S3RNR7"/>
<dbReference type="InterPro" id="IPR036388">
    <property type="entry name" value="WH-like_DNA-bd_sf"/>
</dbReference>
<dbReference type="GO" id="GO:0003700">
    <property type="term" value="F:DNA-binding transcription factor activity"/>
    <property type="evidence" value="ECO:0007669"/>
    <property type="project" value="InterPro"/>
</dbReference>
<dbReference type="PROSITE" id="PS50987">
    <property type="entry name" value="HTH_ARSR_2"/>
    <property type="match status" value="1"/>
</dbReference>
<keyword evidence="2" id="KW-0238">DNA-binding</keyword>
<dbReference type="SUPFAM" id="SSF46785">
    <property type="entry name" value="Winged helix' DNA-binding domain"/>
    <property type="match status" value="1"/>
</dbReference>
<evidence type="ECO:0000256" key="2">
    <source>
        <dbReference type="ARBA" id="ARBA00023125"/>
    </source>
</evidence>
<accession>A0A3S3RNR7</accession>
<keyword evidence="3" id="KW-0804">Transcription</keyword>
<evidence type="ECO:0000256" key="1">
    <source>
        <dbReference type="ARBA" id="ARBA00023015"/>
    </source>
</evidence>
<dbReference type="InterPro" id="IPR001845">
    <property type="entry name" value="HTH_ArsR_DNA-bd_dom"/>
</dbReference>
<sequence>MAVEEIFSSKGRVKVLKALAETGEMNISEITRRTKLNHTTTSMHLEQLCKIGVIEEKRFGRVRIFRFKKDDPRGWAIRTLFDSFSKRGQKA</sequence>
<name>A0A3S3RNR7_METS7</name>
<reference evidence="5 6" key="1">
    <citation type="submission" date="2018-12" db="EMBL/GenBank/DDBJ databases">
        <title>The complete genome of the methanogenic archaea of the candidate phylum Verstraetearchaeota, obtained from the metagenome of underground thermal water.</title>
        <authorList>
            <person name="Kadnikov V.V."/>
            <person name="Mardanov A.V."/>
            <person name="Beletsky A.V."/>
            <person name="Karnachuk O.V."/>
            <person name="Ravin N.V."/>
        </authorList>
    </citation>
    <scope>NUCLEOTIDE SEQUENCE [LARGE SCALE GENOMIC DNA]</scope>
    <source>
        <strain evidence="5">Ch88</strain>
    </source>
</reference>
<dbReference type="PANTHER" id="PTHR43132:SF2">
    <property type="entry name" value="ARSENICAL RESISTANCE OPERON REPRESSOR ARSR-RELATED"/>
    <property type="match status" value="1"/>
</dbReference>
<dbReference type="PANTHER" id="PTHR43132">
    <property type="entry name" value="ARSENICAL RESISTANCE OPERON REPRESSOR ARSR-RELATED"/>
    <property type="match status" value="1"/>
</dbReference>
<dbReference type="Proteomes" id="UP000288215">
    <property type="component" value="Unassembled WGS sequence"/>
</dbReference>
<evidence type="ECO:0000313" key="6">
    <source>
        <dbReference type="Proteomes" id="UP000288215"/>
    </source>
</evidence>
<proteinExistence type="predicted"/>
<evidence type="ECO:0000313" key="5">
    <source>
        <dbReference type="EMBL" id="RWX74049.1"/>
    </source>
</evidence>
<feature type="domain" description="HTH arsR-type" evidence="4">
    <location>
        <begin position="1"/>
        <end position="91"/>
    </location>
</feature>
<protein>
    <recommendedName>
        <fullName evidence="4">HTH arsR-type domain-containing protein</fullName>
    </recommendedName>
</protein>
<evidence type="ECO:0000259" key="4">
    <source>
        <dbReference type="PROSITE" id="PS50987"/>
    </source>
</evidence>
<keyword evidence="1" id="KW-0805">Transcription regulation</keyword>
<dbReference type="GO" id="GO:0003677">
    <property type="term" value="F:DNA binding"/>
    <property type="evidence" value="ECO:0007669"/>
    <property type="project" value="UniProtKB-KW"/>
</dbReference>
<dbReference type="SMART" id="SM00418">
    <property type="entry name" value="HTH_ARSR"/>
    <property type="match status" value="1"/>
</dbReference>
<evidence type="ECO:0000256" key="3">
    <source>
        <dbReference type="ARBA" id="ARBA00023163"/>
    </source>
</evidence>
<dbReference type="InterPro" id="IPR051011">
    <property type="entry name" value="Metal_resp_trans_reg"/>
</dbReference>
<comment type="caution">
    <text evidence="5">The sequence shown here is derived from an EMBL/GenBank/DDBJ whole genome shotgun (WGS) entry which is preliminary data.</text>
</comment>
<dbReference type="Pfam" id="PF01022">
    <property type="entry name" value="HTH_5"/>
    <property type="match status" value="1"/>
</dbReference>
<organism evidence="5 6">
    <name type="scientific">Methanosuratincola subterraneus</name>
    <dbReference type="NCBI Taxonomy" id="2593994"/>
    <lineage>
        <taxon>Archaea</taxon>
        <taxon>Thermoproteota</taxon>
        <taxon>Methanosuratincolia</taxon>
        <taxon>Candidatus Methanomethylicales</taxon>
        <taxon>Candidatus Methanomethylicaceae</taxon>
        <taxon>Candidatus Methanosuratincola (ex Vanwonterghem et al. 2016)</taxon>
    </lineage>
</organism>
<dbReference type="InterPro" id="IPR036390">
    <property type="entry name" value="WH_DNA-bd_sf"/>
</dbReference>
<dbReference type="InterPro" id="IPR011991">
    <property type="entry name" value="ArsR-like_HTH"/>
</dbReference>
<dbReference type="EMBL" id="RXGA01000001">
    <property type="protein sequence ID" value="RWX74049.1"/>
    <property type="molecule type" value="Genomic_DNA"/>
</dbReference>
<dbReference type="CDD" id="cd00090">
    <property type="entry name" value="HTH_ARSR"/>
    <property type="match status" value="1"/>
</dbReference>
<dbReference type="Gene3D" id="1.10.10.10">
    <property type="entry name" value="Winged helix-like DNA-binding domain superfamily/Winged helix DNA-binding domain"/>
    <property type="match status" value="1"/>
</dbReference>